<sequence length="168" mass="18353">MVSRLAESLPSRKTKKNAIELDSKLSLTKVLAGLGLITSGLTTNCDNRPMGLYESPNGTVNDLLWDRSSVQERNSAVKGYITSACVGEYHLSSISIQVFQATYNAKFPASYLTKELDGKMESIVDIPTWTSRATLDAIGEAAFSYQFNSLDNGDNELANAFNNLCEII</sequence>
<dbReference type="Proteomes" id="UP001175211">
    <property type="component" value="Unassembled WGS sequence"/>
</dbReference>
<evidence type="ECO:0000313" key="2">
    <source>
        <dbReference type="Proteomes" id="UP001175211"/>
    </source>
</evidence>
<dbReference type="GeneID" id="85352993"/>
<dbReference type="GO" id="GO:0005506">
    <property type="term" value="F:iron ion binding"/>
    <property type="evidence" value="ECO:0007669"/>
    <property type="project" value="InterPro"/>
</dbReference>
<accession>A0AA39N8D9</accession>
<dbReference type="RefSeq" id="XP_060332822.1">
    <property type="nucleotide sequence ID" value="XM_060469445.1"/>
</dbReference>
<gene>
    <name evidence="1" type="ORF">EV420DRAFT_1477807</name>
</gene>
<protein>
    <submittedName>
        <fullName evidence="1">Uncharacterized protein</fullName>
    </submittedName>
</protein>
<reference evidence="1" key="1">
    <citation type="submission" date="2023-06" db="EMBL/GenBank/DDBJ databases">
        <authorList>
            <consortium name="Lawrence Berkeley National Laboratory"/>
            <person name="Ahrendt S."/>
            <person name="Sahu N."/>
            <person name="Indic B."/>
            <person name="Wong-Bajracharya J."/>
            <person name="Merenyi Z."/>
            <person name="Ke H.-M."/>
            <person name="Monk M."/>
            <person name="Kocsube S."/>
            <person name="Drula E."/>
            <person name="Lipzen A."/>
            <person name="Balint B."/>
            <person name="Henrissat B."/>
            <person name="Andreopoulos B."/>
            <person name="Martin F.M."/>
            <person name="Harder C.B."/>
            <person name="Rigling D."/>
            <person name="Ford K.L."/>
            <person name="Foster G.D."/>
            <person name="Pangilinan J."/>
            <person name="Papanicolaou A."/>
            <person name="Barry K."/>
            <person name="LaButti K."/>
            <person name="Viragh M."/>
            <person name="Koriabine M."/>
            <person name="Yan M."/>
            <person name="Riley R."/>
            <person name="Champramary S."/>
            <person name="Plett K.L."/>
            <person name="Tsai I.J."/>
            <person name="Slot J."/>
            <person name="Sipos G."/>
            <person name="Plett J."/>
            <person name="Nagy L.G."/>
            <person name="Grigoriev I.V."/>
        </authorList>
    </citation>
    <scope>NUCLEOTIDE SEQUENCE</scope>
    <source>
        <strain evidence="1">CCBAS 213</strain>
    </source>
</reference>
<proteinExistence type="predicted"/>
<keyword evidence="2" id="KW-1185">Reference proteome</keyword>
<evidence type="ECO:0000313" key="1">
    <source>
        <dbReference type="EMBL" id="KAK0460925.1"/>
    </source>
</evidence>
<comment type="caution">
    <text evidence="1">The sequence shown here is derived from an EMBL/GenBank/DDBJ whole genome shotgun (WGS) entry which is preliminary data.</text>
</comment>
<organism evidence="1 2">
    <name type="scientific">Armillaria tabescens</name>
    <name type="common">Ringless honey mushroom</name>
    <name type="synonym">Agaricus tabescens</name>
    <dbReference type="NCBI Taxonomy" id="1929756"/>
    <lineage>
        <taxon>Eukaryota</taxon>
        <taxon>Fungi</taxon>
        <taxon>Dikarya</taxon>
        <taxon>Basidiomycota</taxon>
        <taxon>Agaricomycotina</taxon>
        <taxon>Agaricomycetes</taxon>
        <taxon>Agaricomycetidae</taxon>
        <taxon>Agaricales</taxon>
        <taxon>Marasmiineae</taxon>
        <taxon>Physalacriaceae</taxon>
        <taxon>Desarmillaria</taxon>
    </lineage>
</organism>
<dbReference type="SUPFAM" id="SSF48264">
    <property type="entry name" value="Cytochrome P450"/>
    <property type="match status" value="1"/>
</dbReference>
<dbReference type="EMBL" id="JAUEPS010000011">
    <property type="protein sequence ID" value="KAK0460925.1"/>
    <property type="molecule type" value="Genomic_DNA"/>
</dbReference>
<dbReference type="GO" id="GO:0016705">
    <property type="term" value="F:oxidoreductase activity, acting on paired donors, with incorporation or reduction of molecular oxygen"/>
    <property type="evidence" value="ECO:0007669"/>
    <property type="project" value="InterPro"/>
</dbReference>
<dbReference type="GO" id="GO:0004497">
    <property type="term" value="F:monooxygenase activity"/>
    <property type="evidence" value="ECO:0007669"/>
    <property type="project" value="InterPro"/>
</dbReference>
<dbReference type="GO" id="GO:0020037">
    <property type="term" value="F:heme binding"/>
    <property type="evidence" value="ECO:0007669"/>
    <property type="project" value="InterPro"/>
</dbReference>
<name>A0AA39N8D9_ARMTA</name>
<dbReference type="InterPro" id="IPR036396">
    <property type="entry name" value="Cyt_P450_sf"/>
</dbReference>
<dbReference type="AlphaFoldDB" id="A0AA39N8D9"/>
<dbReference type="Gene3D" id="1.10.630.10">
    <property type="entry name" value="Cytochrome P450"/>
    <property type="match status" value="1"/>
</dbReference>